<dbReference type="Pfam" id="PF11716">
    <property type="entry name" value="MDMPI_N"/>
    <property type="match status" value="1"/>
</dbReference>
<comment type="caution">
    <text evidence="2">The sequence shown here is derived from an EMBL/GenBank/DDBJ whole genome shotgun (WGS) entry which is preliminary data.</text>
</comment>
<dbReference type="InterPro" id="IPR017517">
    <property type="entry name" value="Maleyloyr_isom"/>
</dbReference>
<accession>A0A544VWX6</accession>
<proteinExistence type="predicted"/>
<dbReference type="RefSeq" id="WP_142554048.1">
    <property type="nucleotide sequence ID" value="NZ_VIFX01000030.1"/>
</dbReference>
<organism evidence="2 3">
    <name type="scientific">Mycolicibacterium hodleri</name>
    <dbReference type="NCBI Taxonomy" id="49897"/>
    <lineage>
        <taxon>Bacteria</taxon>
        <taxon>Bacillati</taxon>
        <taxon>Actinomycetota</taxon>
        <taxon>Actinomycetes</taxon>
        <taxon>Mycobacteriales</taxon>
        <taxon>Mycobacteriaceae</taxon>
        <taxon>Mycolicibacterium</taxon>
    </lineage>
</organism>
<dbReference type="AlphaFoldDB" id="A0A544VWX6"/>
<evidence type="ECO:0000259" key="1">
    <source>
        <dbReference type="Pfam" id="PF11716"/>
    </source>
</evidence>
<dbReference type="EMBL" id="VIFX01000030">
    <property type="protein sequence ID" value="TQR84471.1"/>
    <property type="molecule type" value="Genomic_DNA"/>
</dbReference>
<dbReference type="Proteomes" id="UP000315759">
    <property type="component" value="Unassembled WGS sequence"/>
</dbReference>
<evidence type="ECO:0000313" key="2">
    <source>
        <dbReference type="EMBL" id="TQR84471.1"/>
    </source>
</evidence>
<sequence length="194" mass="20152">MNDMTPLVSKACARTTDVLAGVTDDQLDARTPCEKLTVRELVAHVGGLGVAFAAAARKDFGELTDSPPGDGGYQLDADWRSQYPANLASLANAWHDPAAWDGMTRVGGVDLPGEVCGMVGLTEVVVHGWDVAVATGQDYEVDDDVAGAVHAHLASFTAAGPVEGLFDAAVEIGPDATVLERAVALSGRDPRVRA</sequence>
<dbReference type="NCBIfam" id="TIGR03086">
    <property type="entry name" value="TIGR03086 family metal-binding protein"/>
    <property type="match status" value="1"/>
</dbReference>
<dbReference type="InterPro" id="IPR024344">
    <property type="entry name" value="MDMPI_metal-binding"/>
</dbReference>
<name>A0A544VWX6_9MYCO</name>
<keyword evidence="3" id="KW-1185">Reference proteome</keyword>
<dbReference type="InterPro" id="IPR017520">
    <property type="entry name" value="CHP03086"/>
</dbReference>
<dbReference type="NCBIfam" id="TIGR03083">
    <property type="entry name" value="maleylpyruvate isomerase family mycothiol-dependent enzyme"/>
    <property type="match status" value="1"/>
</dbReference>
<evidence type="ECO:0000313" key="3">
    <source>
        <dbReference type="Proteomes" id="UP000315759"/>
    </source>
</evidence>
<protein>
    <submittedName>
        <fullName evidence="2">TIGR03086 family protein</fullName>
    </submittedName>
</protein>
<reference evidence="2 3" key="1">
    <citation type="submission" date="2018-10" db="EMBL/GenBank/DDBJ databases">
        <title>Draft genome of Mycobacterium hodleri strain B.</title>
        <authorList>
            <person name="Amande T.J."/>
            <person name="Mcgenity T.J."/>
        </authorList>
    </citation>
    <scope>NUCLEOTIDE SEQUENCE [LARGE SCALE GENOMIC DNA]</scope>
    <source>
        <strain evidence="2 3">B</strain>
    </source>
</reference>
<dbReference type="InterPro" id="IPR034660">
    <property type="entry name" value="DinB/YfiT-like"/>
</dbReference>
<dbReference type="GO" id="GO:0046872">
    <property type="term" value="F:metal ion binding"/>
    <property type="evidence" value="ECO:0007669"/>
    <property type="project" value="InterPro"/>
</dbReference>
<dbReference type="SUPFAM" id="SSF109854">
    <property type="entry name" value="DinB/YfiT-like putative metalloenzymes"/>
    <property type="match status" value="1"/>
</dbReference>
<dbReference type="Gene3D" id="1.20.120.450">
    <property type="entry name" value="dinb family like domain"/>
    <property type="match status" value="1"/>
</dbReference>
<gene>
    <name evidence="2" type="ORF">D8S82_21530</name>
</gene>
<feature type="domain" description="Mycothiol-dependent maleylpyruvate isomerase metal-binding" evidence="1">
    <location>
        <begin position="9"/>
        <end position="132"/>
    </location>
</feature>